<comment type="similarity">
    <text evidence="1 7 8">Belongs to the bacterial ribosomal protein bL20 family.</text>
</comment>
<evidence type="ECO:0000256" key="2">
    <source>
        <dbReference type="ARBA" id="ARBA00022730"/>
    </source>
</evidence>
<dbReference type="SUPFAM" id="SSF74731">
    <property type="entry name" value="Ribosomal protein L20"/>
    <property type="match status" value="1"/>
</dbReference>
<keyword evidence="5 7" id="KW-0687">Ribonucleoprotein</keyword>
<dbReference type="GO" id="GO:1990904">
    <property type="term" value="C:ribonucleoprotein complex"/>
    <property type="evidence" value="ECO:0007669"/>
    <property type="project" value="UniProtKB-KW"/>
</dbReference>
<keyword evidence="2 7" id="KW-0699">rRNA-binding</keyword>
<keyword evidence="9" id="KW-0812">Transmembrane</keyword>
<sequence length="119" mass="13552">MVRVTCAVASKKRKKRLRKAAKGFWGDRKNHLRVTKNAVMKAEAYATEHRKLRKRDFRSLWIVRIGIASRMCGLSYSAFMAGLGKMGCDLNRKLLSEMAIHDWAAFVQLAQQAQSALKL</sequence>
<dbReference type="Proteomes" id="UP000253816">
    <property type="component" value="Unassembled WGS sequence"/>
</dbReference>
<proteinExistence type="inferred from homology"/>
<dbReference type="OrthoDB" id="9808966at2"/>
<evidence type="ECO:0000256" key="1">
    <source>
        <dbReference type="ARBA" id="ARBA00007698"/>
    </source>
</evidence>
<evidence type="ECO:0000313" key="11">
    <source>
        <dbReference type="Proteomes" id="UP000253816"/>
    </source>
</evidence>
<dbReference type="PRINTS" id="PR00062">
    <property type="entry name" value="RIBOSOMALL20"/>
</dbReference>
<keyword evidence="9" id="KW-0472">Membrane</keyword>
<gene>
    <name evidence="7" type="primary">rplT</name>
    <name evidence="10" type="ORF">HAT2_00183</name>
</gene>
<dbReference type="Gene3D" id="1.10.1900.20">
    <property type="entry name" value="Ribosomal protein L20"/>
    <property type="match status" value="1"/>
</dbReference>
<evidence type="ECO:0000313" key="10">
    <source>
        <dbReference type="EMBL" id="RDB31675.1"/>
    </source>
</evidence>
<dbReference type="FunFam" id="1.10.1900.20:FF:000001">
    <property type="entry name" value="50S ribosomal protein L20"/>
    <property type="match status" value="1"/>
</dbReference>
<evidence type="ECO:0000256" key="3">
    <source>
        <dbReference type="ARBA" id="ARBA00022884"/>
    </source>
</evidence>
<evidence type="ECO:0000256" key="9">
    <source>
        <dbReference type="SAM" id="Phobius"/>
    </source>
</evidence>
<comment type="caution">
    <text evidence="10">The sequence shown here is derived from an EMBL/GenBank/DDBJ whole genome shotgun (WGS) entry which is preliminary data.</text>
</comment>
<dbReference type="PANTHER" id="PTHR10986">
    <property type="entry name" value="39S RIBOSOMAL PROTEIN L20"/>
    <property type="match status" value="1"/>
</dbReference>
<dbReference type="RefSeq" id="WP_114544157.1">
    <property type="nucleotide sequence ID" value="NZ_QQBG01000009.1"/>
</dbReference>
<keyword evidence="11" id="KW-1185">Reference proteome</keyword>
<dbReference type="InterPro" id="IPR005813">
    <property type="entry name" value="Ribosomal_bL20"/>
</dbReference>
<keyword evidence="9" id="KW-1133">Transmembrane helix</keyword>
<feature type="transmembrane region" description="Helical" evidence="9">
    <location>
        <begin position="60"/>
        <end position="83"/>
    </location>
</feature>
<reference evidence="10 11" key="1">
    <citation type="submission" date="2018-07" db="EMBL/GenBank/DDBJ databases">
        <title>Comparative genomics of the Candidatus Parilichlamydiaceae reveals evidence of convergent evolution and genome reduction in the phylum Chlamydiae.</title>
        <authorList>
            <person name="Taylor-Brown A."/>
            <person name="Polkinghorne A."/>
        </authorList>
    </citation>
    <scope>NUCLEOTIDE SEQUENCE [LARGE SCALE GENOMIC DNA]</scope>
    <source>
        <strain evidence="10 11">Hat2</strain>
    </source>
</reference>
<dbReference type="HAMAP" id="MF_00382">
    <property type="entry name" value="Ribosomal_bL20"/>
    <property type="match status" value="1"/>
</dbReference>
<dbReference type="EMBL" id="QQBG01000009">
    <property type="protein sequence ID" value="RDB31675.1"/>
    <property type="molecule type" value="Genomic_DNA"/>
</dbReference>
<dbReference type="AlphaFoldDB" id="A0A369KG44"/>
<evidence type="ECO:0000256" key="4">
    <source>
        <dbReference type="ARBA" id="ARBA00022980"/>
    </source>
</evidence>
<accession>A0A369KG44</accession>
<comment type="function">
    <text evidence="7 8">Binds directly to 23S ribosomal RNA and is necessary for the in vitro assembly process of the 50S ribosomal subunit. It is not involved in the protein synthesizing functions of that subunit.</text>
</comment>
<evidence type="ECO:0000256" key="7">
    <source>
        <dbReference type="HAMAP-Rule" id="MF_00382"/>
    </source>
</evidence>
<name>A0A369KG44_9BACT</name>
<dbReference type="GO" id="GO:0005840">
    <property type="term" value="C:ribosome"/>
    <property type="evidence" value="ECO:0007669"/>
    <property type="project" value="UniProtKB-KW"/>
</dbReference>
<evidence type="ECO:0000256" key="5">
    <source>
        <dbReference type="ARBA" id="ARBA00023274"/>
    </source>
</evidence>
<organism evidence="10 11">
    <name type="scientific">Candidatus Similichlamydia laticola</name>
    <dbReference type="NCBI Taxonomy" id="2170265"/>
    <lineage>
        <taxon>Bacteria</taxon>
        <taxon>Pseudomonadati</taxon>
        <taxon>Chlamydiota</taxon>
        <taxon>Chlamydiia</taxon>
        <taxon>Parachlamydiales</taxon>
        <taxon>Candidatus Parilichlamydiaceae</taxon>
        <taxon>Candidatus Similichlamydia</taxon>
    </lineage>
</organism>
<evidence type="ECO:0000256" key="8">
    <source>
        <dbReference type="RuleBase" id="RU000560"/>
    </source>
</evidence>
<dbReference type="GO" id="GO:0003735">
    <property type="term" value="F:structural constituent of ribosome"/>
    <property type="evidence" value="ECO:0007669"/>
    <property type="project" value="InterPro"/>
</dbReference>
<evidence type="ECO:0000256" key="6">
    <source>
        <dbReference type="ARBA" id="ARBA00035172"/>
    </source>
</evidence>
<dbReference type="NCBIfam" id="TIGR01032">
    <property type="entry name" value="rplT_bact"/>
    <property type="match status" value="1"/>
</dbReference>
<dbReference type="CDD" id="cd07026">
    <property type="entry name" value="Ribosomal_L20"/>
    <property type="match status" value="1"/>
</dbReference>
<keyword evidence="3 7" id="KW-0694">RNA-binding</keyword>
<protein>
    <recommendedName>
        <fullName evidence="6 7">Large ribosomal subunit protein bL20</fullName>
    </recommendedName>
</protein>
<dbReference type="GO" id="GO:0006412">
    <property type="term" value="P:translation"/>
    <property type="evidence" value="ECO:0007669"/>
    <property type="project" value="InterPro"/>
</dbReference>
<dbReference type="InterPro" id="IPR035566">
    <property type="entry name" value="Ribosomal_protein_bL20_C"/>
</dbReference>
<dbReference type="GO" id="GO:0019843">
    <property type="term" value="F:rRNA binding"/>
    <property type="evidence" value="ECO:0007669"/>
    <property type="project" value="UniProtKB-UniRule"/>
</dbReference>
<dbReference type="Gene3D" id="6.10.160.10">
    <property type="match status" value="1"/>
</dbReference>
<keyword evidence="4 7" id="KW-0689">Ribosomal protein</keyword>
<dbReference type="GO" id="GO:0000027">
    <property type="term" value="P:ribosomal large subunit assembly"/>
    <property type="evidence" value="ECO:0007669"/>
    <property type="project" value="UniProtKB-UniRule"/>
</dbReference>
<dbReference type="Pfam" id="PF00453">
    <property type="entry name" value="Ribosomal_L20"/>
    <property type="match status" value="1"/>
</dbReference>